<protein>
    <submittedName>
        <fullName evidence="6">Uncharacterized protein</fullName>
    </submittedName>
</protein>
<evidence type="ECO:0000256" key="3">
    <source>
        <dbReference type="ARBA" id="ARBA00023136"/>
    </source>
</evidence>
<dbReference type="AlphaFoldDB" id="A0A9P4NUK9"/>
<name>A0A9P4NUK9_9PEZI</name>
<dbReference type="InterPro" id="IPR028143">
    <property type="entry name" value="Get2/sif1"/>
</dbReference>
<sequence length="308" mass="32775">MSSPAPPAAETPGQKAARERRERRQAKIAGEGALRLQAIAGLSGRPHAAASEGRPTSSSNASPSIKPTVDDDPDITDISEHHYEPRITPRQNQSNPFDNSGRSTSIPGMSLDQRQMPPQQGSEDPMMAMLQQMMGAGGGDPNGQLPPGMADIFSSFGMGGMGGGAGMPGMPQQQQQPLPSNSAYLWRIIHALFSFALAIYITTSTTFTGSKSARTASEFTNEGFGQKLFYLFATAEVVLQSSRFFIERGQLPPSGIMGTLAALLPPPYGGYVRVVGRYSVIYSTVVADAMVVVFVLGCMAWWNGGVIT</sequence>
<dbReference type="PANTHER" id="PTHR28263">
    <property type="entry name" value="GOLGI TO ER TRAFFIC PROTEIN 2"/>
    <property type="match status" value="1"/>
</dbReference>
<evidence type="ECO:0000313" key="6">
    <source>
        <dbReference type="EMBL" id="KAF2432001.1"/>
    </source>
</evidence>
<feature type="region of interest" description="Disordered" evidence="4">
    <location>
        <begin position="1"/>
        <end position="123"/>
    </location>
</feature>
<feature type="compositionally biased region" description="Polar residues" evidence="4">
    <location>
        <begin position="54"/>
        <end position="65"/>
    </location>
</feature>
<evidence type="ECO:0000256" key="4">
    <source>
        <dbReference type="SAM" id="MobiDB-lite"/>
    </source>
</evidence>
<dbReference type="EMBL" id="MU007028">
    <property type="protein sequence ID" value="KAF2432001.1"/>
    <property type="molecule type" value="Genomic_DNA"/>
</dbReference>
<evidence type="ECO:0000256" key="2">
    <source>
        <dbReference type="ARBA" id="ARBA00022989"/>
    </source>
</evidence>
<dbReference type="OrthoDB" id="5393181at2759"/>
<keyword evidence="2 5" id="KW-1133">Transmembrane helix</keyword>
<organism evidence="6 7">
    <name type="scientific">Tothia fuscella</name>
    <dbReference type="NCBI Taxonomy" id="1048955"/>
    <lineage>
        <taxon>Eukaryota</taxon>
        <taxon>Fungi</taxon>
        <taxon>Dikarya</taxon>
        <taxon>Ascomycota</taxon>
        <taxon>Pezizomycotina</taxon>
        <taxon>Dothideomycetes</taxon>
        <taxon>Pleosporomycetidae</taxon>
        <taxon>Venturiales</taxon>
        <taxon>Cylindrosympodiaceae</taxon>
        <taxon>Tothia</taxon>
    </lineage>
</organism>
<feature type="compositionally biased region" description="Polar residues" evidence="4">
    <location>
        <begin position="89"/>
        <end position="122"/>
    </location>
</feature>
<feature type="transmembrane region" description="Helical" evidence="5">
    <location>
        <begin position="280"/>
        <end position="302"/>
    </location>
</feature>
<comment type="caution">
    <text evidence="6">The sequence shown here is derived from an EMBL/GenBank/DDBJ whole genome shotgun (WGS) entry which is preliminary data.</text>
</comment>
<dbReference type="GO" id="GO:0006890">
    <property type="term" value="P:retrograde vesicle-mediated transport, Golgi to endoplasmic reticulum"/>
    <property type="evidence" value="ECO:0007669"/>
    <property type="project" value="TreeGrafter"/>
</dbReference>
<evidence type="ECO:0000256" key="1">
    <source>
        <dbReference type="ARBA" id="ARBA00022692"/>
    </source>
</evidence>
<keyword evidence="3 5" id="KW-0472">Membrane</keyword>
<keyword evidence="1 5" id="KW-0812">Transmembrane</keyword>
<accession>A0A9P4NUK9</accession>
<feature type="transmembrane region" description="Helical" evidence="5">
    <location>
        <begin position="184"/>
        <end position="202"/>
    </location>
</feature>
<reference evidence="6" key="1">
    <citation type="journal article" date="2020" name="Stud. Mycol.">
        <title>101 Dothideomycetes genomes: a test case for predicting lifestyles and emergence of pathogens.</title>
        <authorList>
            <person name="Haridas S."/>
            <person name="Albert R."/>
            <person name="Binder M."/>
            <person name="Bloem J."/>
            <person name="Labutti K."/>
            <person name="Salamov A."/>
            <person name="Andreopoulos B."/>
            <person name="Baker S."/>
            <person name="Barry K."/>
            <person name="Bills G."/>
            <person name="Bluhm B."/>
            <person name="Cannon C."/>
            <person name="Castanera R."/>
            <person name="Culley D."/>
            <person name="Daum C."/>
            <person name="Ezra D."/>
            <person name="Gonzalez J."/>
            <person name="Henrissat B."/>
            <person name="Kuo A."/>
            <person name="Liang C."/>
            <person name="Lipzen A."/>
            <person name="Lutzoni F."/>
            <person name="Magnuson J."/>
            <person name="Mondo S."/>
            <person name="Nolan M."/>
            <person name="Ohm R."/>
            <person name="Pangilinan J."/>
            <person name="Park H.-J."/>
            <person name="Ramirez L."/>
            <person name="Alfaro M."/>
            <person name="Sun H."/>
            <person name="Tritt A."/>
            <person name="Yoshinaga Y."/>
            <person name="Zwiers L.-H."/>
            <person name="Turgeon B."/>
            <person name="Goodwin S."/>
            <person name="Spatafora J."/>
            <person name="Crous P."/>
            <person name="Grigoriev I."/>
        </authorList>
    </citation>
    <scope>NUCLEOTIDE SEQUENCE</scope>
    <source>
        <strain evidence="6">CBS 130266</strain>
    </source>
</reference>
<dbReference type="Proteomes" id="UP000800235">
    <property type="component" value="Unassembled WGS sequence"/>
</dbReference>
<feature type="compositionally biased region" description="Basic and acidic residues" evidence="4">
    <location>
        <begin position="78"/>
        <end position="87"/>
    </location>
</feature>
<dbReference type="PANTHER" id="PTHR28263:SF1">
    <property type="entry name" value="GOLGI TO ER TRAFFIC PROTEIN 2"/>
    <property type="match status" value="1"/>
</dbReference>
<evidence type="ECO:0000313" key="7">
    <source>
        <dbReference type="Proteomes" id="UP000800235"/>
    </source>
</evidence>
<keyword evidence="7" id="KW-1185">Reference proteome</keyword>
<gene>
    <name evidence="6" type="ORF">EJ08DRAFT_659356</name>
</gene>
<proteinExistence type="predicted"/>
<dbReference type="Pfam" id="PF08690">
    <property type="entry name" value="GET2"/>
    <property type="match status" value="1"/>
</dbReference>
<evidence type="ECO:0000256" key="5">
    <source>
        <dbReference type="SAM" id="Phobius"/>
    </source>
</evidence>